<evidence type="ECO:0000256" key="2">
    <source>
        <dbReference type="ARBA" id="ARBA00022679"/>
    </source>
</evidence>
<evidence type="ECO:0000313" key="6">
    <source>
        <dbReference type="Proteomes" id="UP001500467"/>
    </source>
</evidence>
<feature type="domain" description="Phosphate acetyl/butaryl transferase" evidence="4">
    <location>
        <begin position="20"/>
        <end position="332"/>
    </location>
</feature>
<dbReference type="NCBIfam" id="NF007233">
    <property type="entry name" value="PRK09653.1"/>
    <property type="match status" value="1"/>
</dbReference>
<accession>A0ABN1VFU6</accession>
<comment type="caution">
    <text evidence="5">The sequence shown here is derived from an EMBL/GenBank/DDBJ whole genome shotgun (WGS) entry which is preliminary data.</text>
</comment>
<gene>
    <name evidence="5" type="primary">pta_1</name>
    <name evidence="5" type="ORF">GCM10009675_32470</name>
</gene>
<dbReference type="InterPro" id="IPR012147">
    <property type="entry name" value="P_Ac_Bu_trans"/>
</dbReference>
<evidence type="ECO:0000313" key="5">
    <source>
        <dbReference type="EMBL" id="GAA1209630.1"/>
    </source>
</evidence>
<dbReference type="InterPro" id="IPR050500">
    <property type="entry name" value="Phos_Acetyltrans/Butyryltrans"/>
</dbReference>
<dbReference type="Pfam" id="PF01515">
    <property type="entry name" value="PTA_PTB"/>
    <property type="match status" value="1"/>
</dbReference>
<keyword evidence="3" id="KW-0012">Acyltransferase</keyword>
<keyword evidence="6" id="KW-1185">Reference proteome</keyword>
<name>A0ABN1VFU6_9PSEU</name>
<dbReference type="PANTHER" id="PTHR43356">
    <property type="entry name" value="PHOSPHATE ACETYLTRANSFERASE"/>
    <property type="match status" value="1"/>
</dbReference>
<protein>
    <submittedName>
        <fullName evidence="5">Phosphate acetyltransferase</fullName>
    </submittedName>
</protein>
<dbReference type="SUPFAM" id="SSF53659">
    <property type="entry name" value="Isocitrate/Isopropylmalate dehydrogenase-like"/>
    <property type="match status" value="1"/>
</dbReference>
<sequence>MNAVAERESDAARGQLLARWRERIRGRDVRVALPDGTDPRAIAAALRLHDAGLVCPRLVGDPAAIRSAAGAAGLPLPGELVLDARALVDDGDVAAAMRAGFTGRREAELPTVERDPLFLAAAALRAGVLDACVAGATCPTANVLRAGIRVVGSQPGVEGVSSLFLMLFDDDQVVAFADCAVLPDPDTAQLADIAVATAGSFRALTGEQPRVAMLSFSTQGSASHSTVDKVRAATERVRERDSGLLIDGELQLDAAVVAAVGAAKAPDSAVAGNANVLVFPNLDAGNIGYKIAERFGGATALGPILQGLRLPLNDLSRGCSATDIEVMSVISAVQSLAAR</sequence>
<dbReference type="PANTHER" id="PTHR43356:SF1">
    <property type="entry name" value="PHOSPHATE ACETYLTRANSFERASE EUTD"/>
    <property type="match status" value="1"/>
</dbReference>
<dbReference type="Proteomes" id="UP001500467">
    <property type="component" value="Unassembled WGS sequence"/>
</dbReference>
<comment type="similarity">
    <text evidence="1">Belongs to the phosphate acetyltransferase and butyryltransferase family.</text>
</comment>
<evidence type="ECO:0000259" key="4">
    <source>
        <dbReference type="Pfam" id="PF01515"/>
    </source>
</evidence>
<dbReference type="InterPro" id="IPR002505">
    <property type="entry name" value="PTA_PTB"/>
</dbReference>
<dbReference type="Gene3D" id="3.40.50.10750">
    <property type="entry name" value="Isocitrate/Isopropylmalate dehydrogenase-like"/>
    <property type="match status" value="1"/>
</dbReference>
<dbReference type="RefSeq" id="WP_253859271.1">
    <property type="nucleotide sequence ID" value="NZ_BAAALM010000012.1"/>
</dbReference>
<keyword evidence="2" id="KW-0808">Transferase</keyword>
<dbReference type="PIRSF" id="PIRSF000428">
    <property type="entry name" value="P_Ac_trans"/>
    <property type="match status" value="1"/>
</dbReference>
<evidence type="ECO:0000256" key="3">
    <source>
        <dbReference type="ARBA" id="ARBA00023315"/>
    </source>
</evidence>
<proteinExistence type="inferred from homology"/>
<dbReference type="EMBL" id="BAAALM010000012">
    <property type="protein sequence ID" value="GAA1209630.1"/>
    <property type="molecule type" value="Genomic_DNA"/>
</dbReference>
<reference evidence="5 6" key="1">
    <citation type="journal article" date="2019" name="Int. J. Syst. Evol. Microbiol.">
        <title>The Global Catalogue of Microorganisms (GCM) 10K type strain sequencing project: providing services to taxonomists for standard genome sequencing and annotation.</title>
        <authorList>
            <consortium name="The Broad Institute Genomics Platform"/>
            <consortium name="The Broad Institute Genome Sequencing Center for Infectious Disease"/>
            <person name="Wu L."/>
            <person name="Ma J."/>
        </authorList>
    </citation>
    <scope>NUCLEOTIDE SEQUENCE [LARGE SCALE GENOMIC DNA]</scope>
    <source>
        <strain evidence="5 6">JCM 13022</strain>
    </source>
</reference>
<dbReference type="InterPro" id="IPR042112">
    <property type="entry name" value="P_AcTrfase_dom2"/>
</dbReference>
<dbReference type="InterPro" id="IPR042113">
    <property type="entry name" value="P_AcTrfase_dom1"/>
</dbReference>
<evidence type="ECO:0000256" key="1">
    <source>
        <dbReference type="ARBA" id="ARBA00005656"/>
    </source>
</evidence>
<dbReference type="Gene3D" id="3.40.50.10950">
    <property type="match status" value="1"/>
</dbReference>
<organism evidence="5 6">
    <name type="scientific">Prauserella alba</name>
    <dbReference type="NCBI Taxonomy" id="176898"/>
    <lineage>
        <taxon>Bacteria</taxon>
        <taxon>Bacillati</taxon>
        <taxon>Actinomycetota</taxon>
        <taxon>Actinomycetes</taxon>
        <taxon>Pseudonocardiales</taxon>
        <taxon>Pseudonocardiaceae</taxon>
        <taxon>Prauserella</taxon>
    </lineage>
</organism>